<accession>A0A9P8MNP6</accession>
<evidence type="ECO:0000313" key="2">
    <source>
        <dbReference type="Proteomes" id="UP000824596"/>
    </source>
</evidence>
<keyword evidence="2" id="KW-1185">Reference proteome</keyword>
<dbReference type="EMBL" id="JAIZPD010000012">
    <property type="protein sequence ID" value="KAH0959548.1"/>
    <property type="molecule type" value="Genomic_DNA"/>
</dbReference>
<reference evidence="1" key="1">
    <citation type="submission" date="2021-09" db="EMBL/GenBank/DDBJ databases">
        <title>A high-quality genome of the endoparasitic fungus Hirsutella rhossiliensis with a comparison of Hirsutella genomes reveals transposable elements contributing to genome size variation.</title>
        <authorList>
            <person name="Lin R."/>
            <person name="Jiao Y."/>
            <person name="Sun X."/>
            <person name="Ling J."/>
            <person name="Xie B."/>
            <person name="Cheng X."/>
        </authorList>
    </citation>
    <scope>NUCLEOTIDE SEQUENCE</scope>
    <source>
        <strain evidence="1">HR02</strain>
    </source>
</reference>
<comment type="caution">
    <text evidence="1">The sequence shown here is derived from an EMBL/GenBank/DDBJ whole genome shotgun (WGS) entry which is preliminary data.</text>
</comment>
<proteinExistence type="predicted"/>
<dbReference type="RefSeq" id="XP_044717061.1">
    <property type="nucleotide sequence ID" value="XM_044867801.1"/>
</dbReference>
<name>A0A9P8MNP6_9HYPO</name>
<evidence type="ECO:0000313" key="1">
    <source>
        <dbReference type="EMBL" id="KAH0959548.1"/>
    </source>
</evidence>
<dbReference type="AlphaFoldDB" id="A0A9P8MNP6"/>
<dbReference type="GeneID" id="68358459"/>
<dbReference type="OrthoDB" id="4920124at2759"/>
<gene>
    <name evidence="1" type="ORF">HRG_09330</name>
</gene>
<organism evidence="1 2">
    <name type="scientific">Hirsutella rhossiliensis</name>
    <dbReference type="NCBI Taxonomy" id="111463"/>
    <lineage>
        <taxon>Eukaryota</taxon>
        <taxon>Fungi</taxon>
        <taxon>Dikarya</taxon>
        <taxon>Ascomycota</taxon>
        <taxon>Pezizomycotina</taxon>
        <taxon>Sordariomycetes</taxon>
        <taxon>Hypocreomycetidae</taxon>
        <taxon>Hypocreales</taxon>
        <taxon>Ophiocordycipitaceae</taxon>
        <taxon>Hirsutella</taxon>
    </lineage>
</organism>
<protein>
    <submittedName>
        <fullName evidence="1">Uncharacterized protein</fullName>
    </submittedName>
</protein>
<dbReference type="Proteomes" id="UP000824596">
    <property type="component" value="Unassembled WGS sequence"/>
</dbReference>
<sequence>MQRSDYILYVRPRDDHLNDALCLLAKFDDTPAPVTYSLVNGDGIAERSLDEVVLLLAHVLSLIFGRQIEHAAFTYLHKHLPKPRDISTETIGHFVEQLFALRWRIGLDSRRRIGLYLLGRQREASVLLSRIERDRSLCKKLYFCLYHARQNPRWRRPGVDEAAFGDRLHWYAGTRQAVSETLYQVDSLKAFADWMRRGEELIEEAGLQEQDACNF</sequence>